<sequence length="194" mass="21551">MNCFKSISIQEQTIQKSRFIGYTFIGETKQDILRVLQSIAKEHPHASHLAFAYQLKSEHGFEPYYSDAGEPSGTAGKPLLQLIDAHQIVSGGIGVIRYYGGINLGTGGLTRAYGGTGKLALTHSVIEPYIEYIKLKLTINYNNLDNYIHVIHSMNGSVLDKAFDDKVSLLIRLPDNALDKLKARFPMTEINHSL</sequence>
<gene>
    <name evidence="3" type="ORF">FIT61_03580</name>
</gene>
<dbReference type="Gene3D" id="3.30.230.30">
    <property type="entry name" value="Impact, N-terminal domain"/>
    <property type="match status" value="1"/>
</dbReference>
<accession>A0AAE6KP47</accession>
<comment type="similarity">
    <text evidence="1">Belongs to the IMPACT family.</text>
</comment>
<dbReference type="Pfam" id="PF01205">
    <property type="entry name" value="Impact_N"/>
    <property type="match status" value="1"/>
</dbReference>
<dbReference type="GO" id="GO:0032561">
    <property type="term" value="F:guanyl ribonucleotide binding"/>
    <property type="evidence" value="ECO:0007669"/>
    <property type="project" value="UniProtKB-ARBA"/>
</dbReference>
<dbReference type="InterPro" id="IPR035647">
    <property type="entry name" value="EFG_III/V"/>
</dbReference>
<dbReference type="InterPro" id="IPR023582">
    <property type="entry name" value="Impact"/>
</dbReference>
<dbReference type="Gene3D" id="3.30.70.240">
    <property type="match status" value="1"/>
</dbReference>
<dbReference type="InterPro" id="IPR020568">
    <property type="entry name" value="Ribosomal_Su5_D2-typ_SF"/>
</dbReference>
<dbReference type="InterPro" id="IPR001498">
    <property type="entry name" value="Impact_N"/>
</dbReference>
<dbReference type="AlphaFoldDB" id="A0AAE6KP47"/>
<dbReference type="Proteomes" id="UP000312102">
    <property type="component" value="Chromosome"/>
</dbReference>
<evidence type="ECO:0000313" key="4">
    <source>
        <dbReference type="Proteomes" id="UP000312102"/>
    </source>
</evidence>
<dbReference type="KEGG" id="mrk:FIT61_03580"/>
<evidence type="ECO:0000313" key="3">
    <source>
        <dbReference type="EMBL" id="QDD13529.1"/>
    </source>
</evidence>
<dbReference type="RefSeq" id="WP_139883308.1">
    <property type="nucleotide sequence ID" value="NZ_CP040986.1"/>
</dbReference>
<dbReference type="GO" id="GO:0005737">
    <property type="term" value="C:cytoplasm"/>
    <property type="evidence" value="ECO:0007669"/>
    <property type="project" value="TreeGrafter"/>
</dbReference>
<dbReference type="InterPro" id="IPR036956">
    <property type="entry name" value="Impact_N_sf"/>
</dbReference>
<keyword evidence="4" id="KW-1185">Reference proteome</keyword>
<dbReference type="GO" id="GO:0006446">
    <property type="term" value="P:regulation of translational initiation"/>
    <property type="evidence" value="ECO:0007669"/>
    <property type="project" value="TreeGrafter"/>
</dbReference>
<name>A0AAE6KP47_9PROT</name>
<dbReference type="PANTHER" id="PTHR16301:SF20">
    <property type="entry name" value="IMPACT FAMILY MEMBER YIGZ"/>
    <property type="match status" value="1"/>
</dbReference>
<dbReference type="PANTHER" id="PTHR16301">
    <property type="entry name" value="IMPACT-RELATED"/>
    <property type="match status" value="1"/>
</dbReference>
<dbReference type="EMBL" id="CP040986">
    <property type="protein sequence ID" value="QDD13529.1"/>
    <property type="molecule type" value="Genomic_DNA"/>
</dbReference>
<reference evidence="3 4" key="1">
    <citation type="journal article" date="2019" name="ISME J.">
        <title>Evolution in action: habitat transition from sediment to the pelagial leads to genome streamlining in Methylophilaceae.</title>
        <authorList>
            <person name="Salcher M."/>
            <person name="Schaefle D."/>
            <person name="Kaspar M."/>
            <person name="Neuenschwander S.M."/>
            <person name="Ghai R."/>
        </authorList>
    </citation>
    <scope>NUCLEOTIDE SEQUENCE [LARGE SCALE GENOMIC DNA]</scope>
    <source>
        <strain evidence="3 4">MMS-RI-1</strain>
    </source>
</reference>
<dbReference type="SUPFAM" id="SSF54211">
    <property type="entry name" value="Ribosomal protein S5 domain 2-like"/>
    <property type="match status" value="1"/>
</dbReference>
<evidence type="ECO:0000259" key="2">
    <source>
        <dbReference type="Pfam" id="PF01205"/>
    </source>
</evidence>
<organism evidence="3 4">
    <name type="scientific">Candidatus Methylopumilus rimovensis</name>
    <dbReference type="NCBI Taxonomy" id="2588535"/>
    <lineage>
        <taxon>Bacteria</taxon>
        <taxon>Pseudomonadati</taxon>
        <taxon>Pseudomonadota</taxon>
        <taxon>Betaproteobacteria</taxon>
        <taxon>Nitrosomonadales</taxon>
        <taxon>Methylophilaceae</taxon>
        <taxon>Candidatus Methylopumilus</taxon>
    </lineage>
</organism>
<feature type="domain" description="Impact N-terminal" evidence="2">
    <location>
        <begin position="15"/>
        <end position="120"/>
    </location>
</feature>
<proteinExistence type="inferred from homology"/>
<dbReference type="GO" id="GO:0017111">
    <property type="term" value="F:ribonucleoside triphosphate phosphatase activity"/>
    <property type="evidence" value="ECO:0007669"/>
    <property type="project" value="UniProtKB-ARBA"/>
</dbReference>
<evidence type="ECO:0000256" key="1">
    <source>
        <dbReference type="ARBA" id="ARBA00007665"/>
    </source>
</evidence>
<dbReference type="SUPFAM" id="SSF54980">
    <property type="entry name" value="EF-G C-terminal domain-like"/>
    <property type="match status" value="1"/>
</dbReference>
<protein>
    <submittedName>
        <fullName evidence="3">YigZ family protein</fullName>
    </submittedName>
</protein>